<evidence type="ECO:0000259" key="1">
    <source>
        <dbReference type="PROSITE" id="PS50181"/>
    </source>
</evidence>
<dbReference type="InterPro" id="IPR001810">
    <property type="entry name" value="F-box_dom"/>
</dbReference>
<keyword evidence="3" id="KW-1185">Reference proteome</keyword>
<dbReference type="EMBL" id="JAKUCV010007469">
    <property type="protein sequence ID" value="KAJ4823373.1"/>
    <property type="molecule type" value="Genomic_DNA"/>
</dbReference>
<evidence type="ECO:0000313" key="3">
    <source>
        <dbReference type="Proteomes" id="UP001141552"/>
    </source>
</evidence>
<comment type="caution">
    <text evidence="2">The sequence shown here is derived from an EMBL/GenBank/DDBJ whole genome shotgun (WGS) entry which is preliminary data.</text>
</comment>
<dbReference type="Proteomes" id="UP001141552">
    <property type="component" value="Unassembled WGS sequence"/>
</dbReference>
<reference evidence="2" key="1">
    <citation type="submission" date="2022-02" db="EMBL/GenBank/DDBJ databases">
        <authorList>
            <person name="Henning P.M."/>
            <person name="McCubbin A.G."/>
            <person name="Shore J.S."/>
        </authorList>
    </citation>
    <scope>NUCLEOTIDE SEQUENCE</scope>
    <source>
        <strain evidence="2">F60SS</strain>
        <tissue evidence="2">Leaves</tissue>
    </source>
</reference>
<sequence>MESISCDGVKIEFQNPKPRSLKAMEQTSTENNHRYDLLPDDRYDLLPDDALTLVFSRTSFADHIRLRLVCKGWKRLLEDEDIEHEGRLPWKMFFDFRPAAAGLVQSSCKLYDPSNRQTYTVEDGIKSVEDRGKFQNAAILESKHGWVLFRVQKPKREHTVQHLKKKIVYSLLYVLHS</sequence>
<name>A0A9Q0F1Y3_9ROSI</name>
<feature type="domain" description="F-box" evidence="1">
    <location>
        <begin position="40"/>
        <end position="93"/>
    </location>
</feature>
<dbReference type="Pfam" id="PF00646">
    <property type="entry name" value="F-box"/>
    <property type="match status" value="1"/>
</dbReference>
<accession>A0A9Q0F1Y3</accession>
<dbReference type="OrthoDB" id="1863935at2759"/>
<dbReference type="Gene3D" id="1.20.1280.50">
    <property type="match status" value="1"/>
</dbReference>
<dbReference type="PROSITE" id="PS50181">
    <property type="entry name" value="FBOX"/>
    <property type="match status" value="1"/>
</dbReference>
<evidence type="ECO:0000313" key="2">
    <source>
        <dbReference type="EMBL" id="KAJ4823373.1"/>
    </source>
</evidence>
<proteinExistence type="predicted"/>
<protein>
    <recommendedName>
        <fullName evidence="1">F-box domain-containing protein</fullName>
    </recommendedName>
</protein>
<dbReference type="SUPFAM" id="SSF81383">
    <property type="entry name" value="F-box domain"/>
    <property type="match status" value="1"/>
</dbReference>
<gene>
    <name evidence="2" type="ORF">Tsubulata_012894</name>
</gene>
<reference evidence="2" key="2">
    <citation type="journal article" date="2023" name="Plants (Basel)">
        <title>Annotation of the Turnera subulata (Passifloraceae) Draft Genome Reveals the S-Locus Evolved after the Divergence of Turneroideae from Passifloroideae in a Stepwise Manner.</title>
        <authorList>
            <person name="Henning P.M."/>
            <person name="Roalson E.H."/>
            <person name="Mir W."/>
            <person name="McCubbin A.G."/>
            <person name="Shore J.S."/>
        </authorList>
    </citation>
    <scope>NUCLEOTIDE SEQUENCE</scope>
    <source>
        <strain evidence="2">F60SS</strain>
    </source>
</reference>
<organism evidence="2 3">
    <name type="scientific">Turnera subulata</name>
    <dbReference type="NCBI Taxonomy" id="218843"/>
    <lineage>
        <taxon>Eukaryota</taxon>
        <taxon>Viridiplantae</taxon>
        <taxon>Streptophyta</taxon>
        <taxon>Embryophyta</taxon>
        <taxon>Tracheophyta</taxon>
        <taxon>Spermatophyta</taxon>
        <taxon>Magnoliopsida</taxon>
        <taxon>eudicotyledons</taxon>
        <taxon>Gunneridae</taxon>
        <taxon>Pentapetalae</taxon>
        <taxon>rosids</taxon>
        <taxon>fabids</taxon>
        <taxon>Malpighiales</taxon>
        <taxon>Passifloraceae</taxon>
        <taxon>Turnera</taxon>
    </lineage>
</organism>
<dbReference type="InterPro" id="IPR036047">
    <property type="entry name" value="F-box-like_dom_sf"/>
</dbReference>
<dbReference type="SMART" id="SM00256">
    <property type="entry name" value="FBOX"/>
    <property type="match status" value="1"/>
</dbReference>
<dbReference type="AlphaFoldDB" id="A0A9Q0F1Y3"/>